<organism evidence="2 3">
    <name type="scientific">Gynuella sunshinyii YC6258</name>
    <dbReference type="NCBI Taxonomy" id="1445510"/>
    <lineage>
        <taxon>Bacteria</taxon>
        <taxon>Pseudomonadati</taxon>
        <taxon>Pseudomonadota</taxon>
        <taxon>Gammaproteobacteria</taxon>
        <taxon>Oceanospirillales</taxon>
        <taxon>Saccharospirillaceae</taxon>
        <taxon>Gynuella</taxon>
    </lineage>
</organism>
<dbReference type="STRING" id="1445510.YC6258_05768"/>
<accession>A0A0C5VUH3</accession>
<dbReference type="Proteomes" id="UP000032266">
    <property type="component" value="Chromosome"/>
</dbReference>
<feature type="signal peptide" evidence="1">
    <location>
        <begin position="1"/>
        <end position="33"/>
    </location>
</feature>
<sequence length="524" mass="56337">MKVFQQFLQLLTALLPLSSILLSLILTPTFASAANSGDVDLDNDGLIEIETLEELNQMRYNLFGTSLTDEYGDSNSEGCPASGCKGYELVNDLDFDTNGNGKLFDDPFWNSRRGWEPVGTEQFPFQAIFEGNRHKIENLYIHRTEEVCTGLFGAVMGVSIRNLNLRGPLAKIYAGNRAGSLIGCIVQDGDENIIENNHSSVSVSGGHTIGGLIGNIFTSYSNTQIINNNATGVVQGDNSIGGLIGNATVFSKNSFLTISDNYRSGATYGDTDVGGLIGRYSTDLGATSTVSYGFVDGRVTGVENVGGLIGEVHLEAFLNLNIANVTTSHSYARVIAKGNNAGGLIGLVSITGEEDITRLYINTSSASGMVEGIDYVGGLIGALYANDTIKQENTYATGKVLGNQFVGGLIGYIGTSEFAQNTFRNNYATGTVRGNNDTGGLVGNLYVRDVGDWYSNGFVYTYGNYWDTETTRQSDSAIGDGYSSAELKCPQQPDDPTCMTILYHGWSPSIWYFGTSSDYPKLQR</sequence>
<evidence type="ECO:0000313" key="3">
    <source>
        <dbReference type="Proteomes" id="UP000032266"/>
    </source>
</evidence>
<protein>
    <recommendedName>
        <fullName evidence="4">GLUG domain-containing protein</fullName>
    </recommendedName>
</protein>
<proteinExistence type="predicted"/>
<evidence type="ECO:0008006" key="4">
    <source>
        <dbReference type="Google" id="ProtNLM"/>
    </source>
</evidence>
<dbReference type="AlphaFoldDB" id="A0A0C5VUH3"/>
<dbReference type="Gene3D" id="2.160.20.110">
    <property type="match status" value="2"/>
</dbReference>
<evidence type="ECO:0000256" key="1">
    <source>
        <dbReference type="SAM" id="SignalP"/>
    </source>
</evidence>
<dbReference type="EMBL" id="CP007142">
    <property type="protein sequence ID" value="AJQ97796.1"/>
    <property type="molecule type" value="Genomic_DNA"/>
</dbReference>
<name>A0A0C5VUH3_9GAMM</name>
<dbReference type="HOGENOM" id="CLU_512648_0_0_6"/>
<keyword evidence="3" id="KW-1185">Reference proteome</keyword>
<gene>
    <name evidence="2" type="ORF">YC6258_05768</name>
</gene>
<dbReference type="KEGG" id="gsn:YC6258_05768"/>
<dbReference type="PATRIC" id="fig|1445510.3.peg.5728"/>
<reference evidence="2 3" key="1">
    <citation type="submission" date="2014-01" db="EMBL/GenBank/DDBJ databases">
        <title>Full genme sequencing of cellulolytic bacterium Gynuella sunshinyii YC6258T gen. nov., sp. nov.</title>
        <authorList>
            <person name="Khan H."/>
            <person name="Chung E.J."/>
            <person name="Chung Y.R."/>
        </authorList>
    </citation>
    <scope>NUCLEOTIDE SEQUENCE [LARGE SCALE GENOMIC DNA]</scope>
    <source>
        <strain evidence="2 3">YC6258</strain>
    </source>
</reference>
<feature type="chain" id="PRO_5002183879" description="GLUG domain-containing protein" evidence="1">
    <location>
        <begin position="34"/>
        <end position="524"/>
    </location>
</feature>
<keyword evidence="1" id="KW-0732">Signal</keyword>
<evidence type="ECO:0000313" key="2">
    <source>
        <dbReference type="EMBL" id="AJQ97796.1"/>
    </source>
</evidence>
<dbReference type="RefSeq" id="WP_044619444.1">
    <property type="nucleotide sequence ID" value="NZ_CP007142.1"/>
</dbReference>
<dbReference type="OrthoDB" id="5713099at2"/>